<feature type="region of interest" description="Disordered" evidence="1">
    <location>
        <begin position="155"/>
        <end position="183"/>
    </location>
</feature>
<dbReference type="PANTHER" id="PTHR30399:SF1">
    <property type="entry name" value="UTP PYROPHOSPHATASE"/>
    <property type="match status" value="1"/>
</dbReference>
<gene>
    <name evidence="3" type="ORF">GCM10009727_07710</name>
</gene>
<comment type="caution">
    <text evidence="3">The sequence shown here is derived from an EMBL/GenBank/DDBJ whole genome shotgun (WGS) entry which is preliminary data.</text>
</comment>
<dbReference type="Proteomes" id="UP001501020">
    <property type="component" value="Unassembled WGS sequence"/>
</dbReference>
<protein>
    <submittedName>
        <fullName evidence="3">M48 family metallopeptidase</fullName>
    </submittedName>
</protein>
<sequence length="183" mass="20602">MSAYRDGDKVVVMVPSRLSKAEEEQWIATILERLEERERRRRPSDAALQSRAHELSRRYLAGRADPVSVRWVANQRTRWGSCTPDDGTIRLSTRLRGMPSWVVDYVLVHELAHLLIPGHGADFWQLVGNYPKADRARGYLEGVAAAAHLPMEADAPDEEPLHDDGMHHGDGLHGEEFPHEVAG</sequence>
<evidence type="ECO:0000313" key="3">
    <source>
        <dbReference type="EMBL" id="GAA2121963.1"/>
    </source>
</evidence>
<dbReference type="RefSeq" id="WP_344261726.1">
    <property type="nucleotide sequence ID" value="NZ_BAAAMR010000004.1"/>
</dbReference>
<feature type="domain" description="YgjP-like metallopeptidase" evidence="2">
    <location>
        <begin position="72"/>
        <end position="136"/>
    </location>
</feature>
<evidence type="ECO:0000259" key="2">
    <source>
        <dbReference type="Pfam" id="PF01863"/>
    </source>
</evidence>
<dbReference type="InterPro" id="IPR002725">
    <property type="entry name" value="YgjP-like_metallopeptidase"/>
</dbReference>
<dbReference type="EMBL" id="BAAAMR010000004">
    <property type="protein sequence ID" value="GAA2121963.1"/>
    <property type="molecule type" value="Genomic_DNA"/>
</dbReference>
<feature type="compositionally biased region" description="Basic and acidic residues" evidence="1">
    <location>
        <begin position="162"/>
        <end position="183"/>
    </location>
</feature>
<proteinExistence type="predicted"/>
<dbReference type="InterPro" id="IPR053136">
    <property type="entry name" value="UTP_pyrophosphatase-like"/>
</dbReference>
<evidence type="ECO:0000256" key="1">
    <source>
        <dbReference type="SAM" id="MobiDB-lite"/>
    </source>
</evidence>
<dbReference type="Gene3D" id="3.30.2010.10">
    <property type="entry name" value="Metalloproteases ('zincins'), catalytic domain"/>
    <property type="match status" value="1"/>
</dbReference>
<name>A0ABN2Y5E9_9ACTN</name>
<dbReference type="CDD" id="cd07344">
    <property type="entry name" value="M48_yhfN_like"/>
    <property type="match status" value="1"/>
</dbReference>
<dbReference type="PANTHER" id="PTHR30399">
    <property type="entry name" value="UNCHARACTERIZED PROTEIN YGJP"/>
    <property type="match status" value="1"/>
</dbReference>
<accession>A0ABN2Y5E9</accession>
<dbReference type="Pfam" id="PF01863">
    <property type="entry name" value="YgjP-like"/>
    <property type="match status" value="1"/>
</dbReference>
<evidence type="ECO:0000313" key="4">
    <source>
        <dbReference type="Proteomes" id="UP001501020"/>
    </source>
</evidence>
<organism evidence="3 4">
    <name type="scientific">Actinomadura napierensis</name>
    <dbReference type="NCBI Taxonomy" id="267854"/>
    <lineage>
        <taxon>Bacteria</taxon>
        <taxon>Bacillati</taxon>
        <taxon>Actinomycetota</taxon>
        <taxon>Actinomycetes</taxon>
        <taxon>Streptosporangiales</taxon>
        <taxon>Thermomonosporaceae</taxon>
        <taxon>Actinomadura</taxon>
    </lineage>
</organism>
<keyword evidence="4" id="KW-1185">Reference proteome</keyword>
<reference evidence="3 4" key="1">
    <citation type="journal article" date="2019" name="Int. J. Syst. Evol. Microbiol.">
        <title>The Global Catalogue of Microorganisms (GCM) 10K type strain sequencing project: providing services to taxonomists for standard genome sequencing and annotation.</title>
        <authorList>
            <consortium name="The Broad Institute Genomics Platform"/>
            <consortium name="The Broad Institute Genome Sequencing Center for Infectious Disease"/>
            <person name="Wu L."/>
            <person name="Ma J."/>
        </authorList>
    </citation>
    <scope>NUCLEOTIDE SEQUENCE [LARGE SCALE GENOMIC DNA]</scope>
    <source>
        <strain evidence="3 4">JCM 13850</strain>
    </source>
</reference>